<name>A0ABR0XM77_REHGL</name>
<dbReference type="Pfam" id="PF03790">
    <property type="entry name" value="KNOX1"/>
    <property type="match status" value="1"/>
</dbReference>
<reference evidence="9 10" key="1">
    <citation type="journal article" date="2021" name="Comput. Struct. Biotechnol. J.">
        <title>De novo genome assembly of the potent medicinal plant Rehmannia glutinosa using nanopore technology.</title>
        <authorList>
            <person name="Ma L."/>
            <person name="Dong C."/>
            <person name="Song C."/>
            <person name="Wang X."/>
            <person name="Zheng X."/>
            <person name="Niu Y."/>
            <person name="Chen S."/>
            <person name="Feng W."/>
        </authorList>
    </citation>
    <scope>NUCLEOTIDE SEQUENCE [LARGE SCALE GENOMIC DNA]</scope>
    <source>
        <strain evidence="9">DH-2019</strain>
    </source>
</reference>
<dbReference type="PROSITE" id="PS50071">
    <property type="entry name" value="HOMEOBOX_2"/>
    <property type="match status" value="1"/>
</dbReference>
<evidence type="ECO:0000256" key="2">
    <source>
        <dbReference type="ARBA" id="ARBA00023125"/>
    </source>
</evidence>
<comment type="caution">
    <text evidence="9">The sequence shown here is derived from an EMBL/GenBank/DDBJ whole genome shotgun (WGS) entry which is preliminary data.</text>
</comment>
<dbReference type="SMART" id="SM01256">
    <property type="entry name" value="KNOX2"/>
    <property type="match status" value="1"/>
</dbReference>
<evidence type="ECO:0000256" key="1">
    <source>
        <dbReference type="ARBA" id="ARBA00004123"/>
    </source>
</evidence>
<evidence type="ECO:0000313" key="9">
    <source>
        <dbReference type="EMBL" id="KAK6160205.1"/>
    </source>
</evidence>
<keyword evidence="2 5" id="KW-0238">DNA-binding</keyword>
<evidence type="ECO:0000259" key="8">
    <source>
        <dbReference type="PROSITE" id="PS51213"/>
    </source>
</evidence>
<dbReference type="PROSITE" id="PS51213">
    <property type="entry name" value="ELK"/>
    <property type="match status" value="1"/>
</dbReference>
<dbReference type="CDD" id="cd00086">
    <property type="entry name" value="homeodomain"/>
    <property type="match status" value="1"/>
</dbReference>
<dbReference type="PROSITE" id="PS00027">
    <property type="entry name" value="HOMEOBOX_1"/>
    <property type="match status" value="1"/>
</dbReference>
<dbReference type="SUPFAM" id="SSF46689">
    <property type="entry name" value="Homeodomain-like"/>
    <property type="match status" value="1"/>
</dbReference>
<evidence type="ECO:0000256" key="5">
    <source>
        <dbReference type="PROSITE-ProRule" id="PRU00108"/>
    </source>
</evidence>
<accession>A0ABR0XM77</accession>
<feature type="DNA-binding region" description="Homeobox; TALE-type" evidence="5">
    <location>
        <begin position="235"/>
        <end position="298"/>
    </location>
</feature>
<dbReference type="SMART" id="SM01188">
    <property type="entry name" value="ELK"/>
    <property type="match status" value="1"/>
</dbReference>
<keyword evidence="4 5" id="KW-0539">Nucleus</keyword>
<dbReference type="InterPro" id="IPR008422">
    <property type="entry name" value="KN_HD"/>
</dbReference>
<keyword evidence="3 5" id="KW-0371">Homeobox</keyword>
<keyword evidence="10" id="KW-1185">Reference proteome</keyword>
<dbReference type="InterPro" id="IPR005539">
    <property type="entry name" value="ELK_dom"/>
</dbReference>
<dbReference type="InterPro" id="IPR001356">
    <property type="entry name" value="HD"/>
</dbReference>
<dbReference type="SMART" id="SM00389">
    <property type="entry name" value="HOX"/>
    <property type="match status" value="1"/>
</dbReference>
<dbReference type="InterPro" id="IPR017970">
    <property type="entry name" value="Homeobox_CS"/>
</dbReference>
<feature type="domain" description="ELK" evidence="8">
    <location>
        <begin position="214"/>
        <end position="234"/>
    </location>
</feature>
<dbReference type="Gene3D" id="1.10.10.60">
    <property type="entry name" value="Homeodomain-like"/>
    <property type="match status" value="1"/>
</dbReference>
<feature type="domain" description="Homeobox" evidence="7">
    <location>
        <begin position="234"/>
        <end position="297"/>
    </location>
</feature>
<dbReference type="Proteomes" id="UP001318860">
    <property type="component" value="Unassembled WGS sequence"/>
</dbReference>
<evidence type="ECO:0008006" key="11">
    <source>
        <dbReference type="Google" id="ProtNLM"/>
    </source>
</evidence>
<evidence type="ECO:0000313" key="10">
    <source>
        <dbReference type="Proteomes" id="UP001318860"/>
    </source>
</evidence>
<evidence type="ECO:0000256" key="6">
    <source>
        <dbReference type="PROSITE-ProRule" id="PRU00559"/>
    </source>
</evidence>
<comment type="subcellular location">
    <subcellularLocation>
        <location evidence="1 5">Nucleus</location>
    </subcellularLocation>
</comment>
<evidence type="ECO:0000256" key="4">
    <source>
        <dbReference type="ARBA" id="ARBA00023242"/>
    </source>
</evidence>
<comment type="similarity">
    <text evidence="6">Belongs to the TALE/KNOX homeobox family.</text>
</comment>
<proteinExistence type="inferred from homology"/>
<dbReference type="Pfam" id="PF03789">
    <property type="entry name" value="ELK"/>
    <property type="match status" value="1"/>
</dbReference>
<organism evidence="9 10">
    <name type="scientific">Rehmannia glutinosa</name>
    <name type="common">Chinese foxglove</name>
    <dbReference type="NCBI Taxonomy" id="99300"/>
    <lineage>
        <taxon>Eukaryota</taxon>
        <taxon>Viridiplantae</taxon>
        <taxon>Streptophyta</taxon>
        <taxon>Embryophyta</taxon>
        <taxon>Tracheophyta</taxon>
        <taxon>Spermatophyta</taxon>
        <taxon>Magnoliopsida</taxon>
        <taxon>eudicotyledons</taxon>
        <taxon>Gunneridae</taxon>
        <taxon>Pentapetalae</taxon>
        <taxon>asterids</taxon>
        <taxon>lamiids</taxon>
        <taxon>Lamiales</taxon>
        <taxon>Orobanchaceae</taxon>
        <taxon>Rehmannieae</taxon>
        <taxon>Rehmannia</taxon>
    </lineage>
</organism>
<dbReference type="Pfam" id="PF03791">
    <property type="entry name" value="KNOX2"/>
    <property type="match status" value="1"/>
</dbReference>
<dbReference type="InterPro" id="IPR005541">
    <property type="entry name" value="KNOX2"/>
</dbReference>
<dbReference type="InterPro" id="IPR005540">
    <property type="entry name" value="KNOX1"/>
</dbReference>
<dbReference type="SMART" id="SM01255">
    <property type="entry name" value="KNOX1"/>
    <property type="match status" value="1"/>
</dbReference>
<protein>
    <recommendedName>
        <fullName evidence="11">Homeobox protein knotted-1-like 6</fullName>
    </recommendedName>
</protein>
<dbReference type="EMBL" id="JABTTQ020000003">
    <property type="protein sequence ID" value="KAK6160205.1"/>
    <property type="molecule type" value="Genomic_DNA"/>
</dbReference>
<dbReference type="Pfam" id="PF05920">
    <property type="entry name" value="Homeobox_KN"/>
    <property type="match status" value="1"/>
</dbReference>
<dbReference type="InterPro" id="IPR050224">
    <property type="entry name" value="TALE_homeobox"/>
</dbReference>
<sequence length="318" mass="36638">MYGRQSTADDYADKALMSPENLMIPVEYHQYDHDHSLICSGDRNIPVFRSDELGFQCSVVSHESAPINVQNQREGDDQDEQASSLIKAKIASHPCYPKLLDAYIDCQKVGAPPEMVCLLDEIKREKDFSKQDPVSMCLGVDPELDDFMETYCDILVRYKSDLSRPFDEATSFLNNIQTQLLNLCNDDGALSSDEELSRGDIEIPDAQMKNEDRQLKDKLLRRYGSHISSLKLEFSKKKKKGKLPKEARQTLLEWWNLHCKWPYPTEADKIALAESTGLDQKQINNWFINQRKRHWKSPENMQLAIMDDLSAHFFPDQD</sequence>
<dbReference type="PANTHER" id="PTHR11850">
    <property type="entry name" value="HOMEOBOX PROTEIN TRANSCRIPTION FACTORS"/>
    <property type="match status" value="1"/>
</dbReference>
<evidence type="ECO:0000256" key="3">
    <source>
        <dbReference type="ARBA" id="ARBA00023155"/>
    </source>
</evidence>
<gene>
    <name evidence="9" type="ORF">DH2020_003586</name>
</gene>
<dbReference type="InterPro" id="IPR009057">
    <property type="entry name" value="Homeodomain-like_sf"/>
</dbReference>
<evidence type="ECO:0000259" key="7">
    <source>
        <dbReference type="PROSITE" id="PS50071"/>
    </source>
</evidence>